<dbReference type="InterPro" id="IPR000873">
    <property type="entry name" value="AMP-dep_synth/lig_dom"/>
</dbReference>
<dbReference type="STRING" id="1237149.C900_02907"/>
<gene>
    <name evidence="2" type="ORF">C900_02907</name>
</gene>
<evidence type="ECO:0000313" key="2">
    <source>
        <dbReference type="EMBL" id="ELR71292.1"/>
    </source>
</evidence>
<dbReference type="Pfam" id="PF00501">
    <property type="entry name" value="AMP-binding"/>
    <property type="match status" value="1"/>
</dbReference>
<dbReference type="AlphaFoldDB" id="L8JVP2"/>
<keyword evidence="3" id="KW-1185">Reference proteome</keyword>
<organism evidence="2 3">
    <name type="scientific">Fulvivirga imtechensis AK7</name>
    <dbReference type="NCBI Taxonomy" id="1237149"/>
    <lineage>
        <taxon>Bacteria</taxon>
        <taxon>Pseudomonadati</taxon>
        <taxon>Bacteroidota</taxon>
        <taxon>Cytophagia</taxon>
        <taxon>Cytophagales</taxon>
        <taxon>Fulvivirgaceae</taxon>
        <taxon>Fulvivirga</taxon>
    </lineage>
</organism>
<evidence type="ECO:0000313" key="3">
    <source>
        <dbReference type="Proteomes" id="UP000011135"/>
    </source>
</evidence>
<accession>L8JVP2</accession>
<dbReference type="InterPro" id="IPR042099">
    <property type="entry name" value="ANL_N_sf"/>
</dbReference>
<protein>
    <submittedName>
        <fullName evidence="2">Coenzyme F390 synthetase-like protein</fullName>
    </submittedName>
</protein>
<dbReference type="Gene3D" id="3.30.300.30">
    <property type="match status" value="1"/>
</dbReference>
<dbReference type="PANTHER" id="PTHR43845:SF1">
    <property type="entry name" value="BLR5969 PROTEIN"/>
    <property type="match status" value="1"/>
</dbReference>
<name>L8JVP2_9BACT</name>
<dbReference type="OrthoDB" id="580775at2"/>
<dbReference type="InterPro" id="IPR045851">
    <property type="entry name" value="AMP-bd_C_sf"/>
</dbReference>
<dbReference type="eggNOG" id="COG1541">
    <property type="taxonomic scope" value="Bacteria"/>
</dbReference>
<comment type="caution">
    <text evidence="2">The sequence shown here is derived from an EMBL/GenBank/DDBJ whole genome shotgun (WGS) entry which is preliminary data.</text>
</comment>
<dbReference type="Proteomes" id="UP000011135">
    <property type="component" value="Unassembled WGS sequence"/>
</dbReference>
<reference evidence="2 3" key="1">
    <citation type="submission" date="2012-12" db="EMBL/GenBank/DDBJ databases">
        <title>Genome assembly of Fulvivirga imtechensis AK7.</title>
        <authorList>
            <person name="Nupur N."/>
            <person name="Khatri I."/>
            <person name="Kumar R."/>
            <person name="Subramanian S."/>
            <person name="Pinnaka A."/>
        </authorList>
    </citation>
    <scope>NUCLEOTIDE SEQUENCE [LARGE SCALE GENOMIC DNA]</scope>
    <source>
        <strain evidence="2 3">AK7</strain>
    </source>
</reference>
<dbReference type="Gene3D" id="3.40.50.12780">
    <property type="entry name" value="N-terminal domain of ligase-like"/>
    <property type="match status" value="1"/>
</dbReference>
<dbReference type="PANTHER" id="PTHR43845">
    <property type="entry name" value="BLR5969 PROTEIN"/>
    <property type="match status" value="1"/>
</dbReference>
<evidence type="ECO:0000259" key="1">
    <source>
        <dbReference type="Pfam" id="PF00501"/>
    </source>
</evidence>
<proteinExistence type="predicted"/>
<dbReference type="SUPFAM" id="SSF56801">
    <property type="entry name" value="Acetyl-CoA synthetase-like"/>
    <property type="match status" value="1"/>
</dbReference>
<sequence>MEKTIPPIEKASYVEIETYQLNELRKVLHYVIGHSAFYKEHFKRNNISPDTIQRLSDLQKIPPVSKHDLQKHQKDFWCAPTDRIIEYTNTSGTEGEALTVPMTESDLKRLAYNEALSLACAGGSSKEIYQLTTTVDRRFMAGLAYILGARELGAGMVRVGPGIPQLQWKTIAEIQPTALIAVPSFLLKLIDYAESNDIDYKNGSVKKVICIGESIRNSDFSYNALGQRIKEKWDIPLYSTYASTEMATAFTECDAGRGGHLHPELIIAEILDDEGNPVVAGVEGELTITTLGIEGLPLVRFRTGDICAMHTEPCSCGRNTARLGPIVGRKHQMIKYKGTTCYPPAIFEVLDSLEEIIYYQVEIYSNEYGGDEVMVRYNAQESLFEKALTDRFRASLRVTPKLERISQETILSLVFPGTSRKAVKLVDRRSQLVIK</sequence>
<dbReference type="PATRIC" id="fig|1237149.3.peg.2663"/>
<feature type="domain" description="AMP-dependent synthetase/ligase" evidence="1">
    <location>
        <begin position="82"/>
        <end position="289"/>
    </location>
</feature>
<dbReference type="EMBL" id="AMZN01000043">
    <property type="protein sequence ID" value="ELR71292.1"/>
    <property type="molecule type" value="Genomic_DNA"/>
</dbReference>